<reference evidence="1" key="1">
    <citation type="submission" date="2021-01" db="EMBL/GenBank/DDBJ databases">
        <authorList>
            <consortium name="Genoscope - CEA"/>
            <person name="William W."/>
        </authorList>
    </citation>
    <scope>NUCLEOTIDE SEQUENCE</scope>
</reference>
<comment type="caution">
    <text evidence="1">The sequence shown here is derived from an EMBL/GenBank/DDBJ whole genome shotgun (WGS) entry which is preliminary data.</text>
</comment>
<protein>
    <submittedName>
        <fullName evidence="1">Uncharacterized protein</fullName>
    </submittedName>
</protein>
<organism evidence="1 2">
    <name type="scientific">Paramecium sonneborni</name>
    <dbReference type="NCBI Taxonomy" id="65129"/>
    <lineage>
        <taxon>Eukaryota</taxon>
        <taxon>Sar</taxon>
        <taxon>Alveolata</taxon>
        <taxon>Ciliophora</taxon>
        <taxon>Intramacronucleata</taxon>
        <taxon>Oligohymenophorea</taxon>
        <taxon>Peniculida</taxon>
        <taxon>Parameciidae</taxon>
        <taxon>Paramecium</taxon>
    </lineage>
</organism>
<accession>A0A8S1NYN5</accession>
<dbReference type="Proteomes" id="UP000692954">
    <property type="component" value="Unassembled WGS sequence"/>
</dbReference>
<name>A0A8S1NYN5_9CILI</name>
<keyword evidence="2" id="KW-1185">Reference proteome</keyword>
<evidence type="ECO:0000313" key="2">
    <source>
        <dbReference type="Proteomes" id="UP000692954"/>
    </source>
</evidence>
<evidence type="ECO:0000313" key="1">
    <source>
        <dbReference type="EMBL" id="CAD8095621.1"/>
    </source>
</evidence>
<sequence length="40" mass="4765">MESIDKSFKPQHQDLQKSIELFKKENLGFVQILLIKIYLT</sequence>
<dbReference type="AlphaFoldDB" id="A0A8S1NYN5"/>
<gene>
    <name evidence="1" type="ORF">PSON_ATCC_30995.1.T0650005</name>
</gene>
<dbReference type="EMBL" id="CAJJDN010000065">
    <property type="protein sequence ID" value="CAD8095621.1"/>
    <property type="molecule type" value="Genomic_DNA"/>
</dbReference>
<proteinExistence type="predicted"/>